<dbReference type="RefSeq" id="XP_019038022.1">
    <property type="nucleotide sequence ID" value="XM_019184877.1"/>
</dbReference>
<sequence length="171" mass="19308">MNKSEFDPNNTSEELQLELSNSPANVRDASINLSTGMEKGSGSGFMLRMVHIKDIDKEESHHQEMNNNPSHRLNADDVPCEQLLGSSEAQTVSSEVFPESAEVEDSVSSAHESGHAHEINDAHHIDSGLTKTTIFERIFYYYQLLVYIFLLCCISYGFWNFIFDIAQDLFI</sequence>
<keyword evidence="2" id="KW-0472">Membrane</keyword>
<name>A0A1E3P0D2_WICAA</name>
<dbReference type="Proteomes" id="UP000094112">
    <property type="component" value="Unassembled WGS sequence"/>
</dbReference>
<evidence type="ECO:0000313" key="4">
    <source>
        <dbReference type="Proteomes" id="UP000094112"/>
    </source>
</evidence>
<keyword evidence="2" id="KW-1133">Transmembrane helix</keyword>
<protein>
    <submittedName>
        <fullName evidence="3">Uncharacterized protein</fullName>
    </submittedName>
</protein>
<feature type="compositionally biased region" description="Polar residues" evidence="1">
    <location>
        <begin position="7"/>
        <end position="21"/>
    </location>
</feature>
<evidence type="ECO:0000313" key="3">
    <source>
        <dbReference type="EMBL" id="ODQ58815.1"/>
    </source>
</evidence>
<reference evidence="3 4" key="1">
    <citation type="journal article" date="2016" name="Proc. Natl. Acad. Sci. U.S.A.">
        <title>Comparative genomics of biotechnologically important yeasts.</title>
        <authorList>
            <person name="Riley R."/>
            <person name="Haridas S."/>
            <person name="Wolfe K.H."/>
            <person name="Lopes M.R."/>
            <person name="Hittinger C.T."/>
            <person name="Goeker M."/>
            <person name="Salamov A.A."/>
            <person name="Wisecaver J.H."/>
            <person name="Long T.M."/>
            <person name="Calvey C.H."/>
            <person name="Aerts A.L."/>
            <person name="Barry K.W."/>
            <person name="Choi C."/>
            <person name="Clum A."/>
            <person name="Coughlan A.Y."/>
            <person name="Deshpande S."/>
            <person name="Douglass A.P."/>
            <person name="Hanson S.J."/>
            <person name="Klenk H.-P."/>
            <person name="LaButti K.M."/>
            <person name="Lapidus A."/>
            <person name="Lindquist E.A."/>
            <person name="Lipzen A.M."/>
            <person name="Meier-Kolthoff J.P."/>
            <person name="Ohm R.A."/>
            <person name="Otillar R.P."/>
            <person name="Pangilinan J.L."/>
            <person name="Peng Y."/>
            <person name="Rokas A."/>
            <person name="Rosa C.A."/>
            <person name="Scheuner C."/>
            <person name="Sibirny A.A."/>
            <person name="Slot J.C."/>
            <person name="Stielow J.B."/>
            <person name="Sun H."/>
            <person name="Kurtzman C.P."/>
            <person name="Blackwell M."/>
            <person name="Grigoriev I.V."/>
            <person name="Jeffries T.W."/>
        </authorList>
    </citation>
    <scope>NUCLEOTIDE SEQUENCE [LARGE SCALE GENOMIC DNA]</scope>
    <source>
        <strain evidence="4">ATCC 58044 / CBS 1984 / NCYC 433 / NRRL Y-366-8</strain>
    </source>
</reference>
<evidence type="ECO:0000256" key="2">
    <source>
        <dbReference type="SAM" id="Phobius"/>
    </source>
</evidence>
<evidence type="ECO:0000256" key="1">
    <source>
        <dbReference type="SAM" id="MobiDB-lite"/>
    </source>
</evidence>
<organism evidence="3 4">
    <name type="scientific">Wickerhamomyces anomalus (strain ATCC 58044 / CBS 1984 / NCYC 433 / NRRL Y-366-8)</name>
    <name type="common">Yeast</name>
    <name type="synonym">Hansenula anomala</name>
    <dbReference type="NCBI Taxonomy" id="683960"/>
    <lineage>
        <taxon>Eukaryota</taxon>
        <taxon>Fungi</taxon>
        <taxon>Dikarya</taxon>
        <taxon>Ascomycota</taxon>
        <taxon>Saccharomycotina</taxon>
        <taxon>Saccharomycetes</taxon>
        <taxon>Phaffomycetales</taxon>
        <taxon>Wickerhamomycetaceae</taxon>
        <taxon>Wickerhamomyces</taxon>
    </lineage>
</organism>
<dbReference type="GeneID" id="30202123"/>
<keyword evidence="2" id="KW-0812">Transmembrane</keyword>
<gene>
    <name evidence="3" type="ORF">WICANDRAFT_79361</name>
</gene>
<dbReference type="EMBL" id="KV454211">
    <property type="protein sequence ID" value="ODQ58815.1"/>
    <property type="molecule type" value="Genomic_DNA"/>
</dbReference>
<proteinExistence type="predicted"/>
<keyword evidence="4" id="KW-1185">Reference proteome</keyword>
<feature type="region of interest" description="Disordered" evidence="1">
    <location>
        <begin position="1"/>
        <end position="21"/>
    </location>
</feature>
<accession>A0A1E3P0D2</accession>
<dbReference type="AlphaFoldDB" id="A0A1E3P0D2"/>
<feature type="transmembrane region" description="Helical" evidence="2">
    <location>
        <begin position="139"/>
        <end position="159"/>
    </location>
</feature>